<dbReference type="Gramene" id="EFJ38302">
    <property type="protein sequence ID" value="EFJ38302"/>
    <property type="gene ID" value="SELMODRAFT_437247"/>
</dbReference>
<feature type="compositionally biased region" description="Basic and acidic residues" evidence="1">
    <location>
        <begin position="25"/>
        <end position="45"/>
    </location>
</feature>
<sequence length="240" mass="27052">MEWMSPRLREVLKLAEERTREALKSYEEAKAARPRKESADKKKGWEAPNPETEDLCQVSPGQIGGHKFSLGMIHRIFARMRCPEFVLAHERSRSGTQAICSGFLLISTCDPRELTSPIDARARQDDNGATSSSATSRMLCTKEAPEIYKEMAPALREEMDQRRGHHHVLLKSKLPGFSPLLCPRACMLPGPFGPWQQCETHWKMRSQGLEPDAFTYVAILGACSVRILCDNGKHIHKSHT</sequence>
<dbReference type="Proteomes" id="UP000001514">
    <property type="component" value="Unassembled WGS sequence"/>
</dbReference>
<evidence type="ECO:0000256" key="1">
    <source>
        <dbReference type="SAM" id="MobiDB-lite"/>
    </source>
</evidence>
<feature type="region of interest" description="Disordered" evidence="1">
    <location>
        <begin position="25"/>
        <end position="60"/>
    </location>
</feature>
<evidence type="ECO:0000313" key="2">
    <source>
        <dbReference type="EMBL" id="EFJ38302.1"/>
    </source>
</evidence>
<protein>
    <submittedName>
        <fullName evidence="2">Uncharacterized protein</fullName>
    </submittedName>
</protein>
<dbReference type="EMBL" id="GL377565">
    <property type="protein sequence ID" value="EFJ38302.1"/>
    <property type="molecule type" value="Genomic_DNA"/>
</dbReference>
<organism evidence="3">
    <name type="scientific">Selaginella moellendorffii</name>
    <name type="common">Spikemoss</name>
    <dbReference type="NCBI Taxonomy" id="88036"/>
    <lineage>
        <taxon>Eukaryota</taxon>
        <taxon>Viridiplantae</taxon>
        <taxon>Streptophyta</taxon>
        <taxon>Embryophyta</taxon>
        <taxon>Tracheophyta</taxon>
        <taxon>Lycopodiopsida</taxon>
        <taxon>Selaginellales</taxon>
        <taxon>Selaginellaceae</taxon>
        <taxon>Selaginella</taxon>
    </lineage>
</organism>
<name>D8QPM0_SELML</name>
<dbReference type="AlphaFoldDB" id="D8QPM0"/>
<proteinExistence type="predicted"/>
<evidence type="ECO:0000313" key="3">
    <source>
        <dbReference type="Proteomes" id="UP000001514"/>
    </source>
</evidence>
<reference evidence="2 3" key="1">
    <citation type="journal article" date="2011" name="Science">
        <title>The Selaginella genome identifies genetic changes associated with the evolution of vascular plants.</title>
        <authorList>
            <person name="Banks J.A."/>
            <person name="Nishiyama T."/>
            <person name="Hasebe M."/>
            <person name="Bowman J.L."/>
            <person name="Gribskov M."/>
            <person name="dePamphilis C."/>
            <person name="Albert V.A."/>
            <person name="Aono N."/>
            <person name="Aoyama T."/>
            <person name="Ambrose B.A."/>
            <person name="Ashton N.W."/>
            <person name="Axtell M.J."/>
            <person name="Barker E."/>
            <person name="Barker M.S."/>
            <person name="Bennetzen J.L."/>
            <person name="Bonawitz N.D."/>
            <person name="Chapple C."/>
            <person name="Cheng C."/>
            <person name="Correa L.G."/>
            <person name="Dacre M."/>
            <person name="DeBarry J."/>
            <person name="Dreyer I."/>
            <person name="Elias M."/>
            <person name="Engstrom E.M."/>
            <person name="Estelle M."/>
            <person name="Feng L."/>
            <person name="Finet C."/>
            <person name="Floyd S.K."/>
            <person name="Frommer W.B."/>
            <person name="Fujita T."/>
            <person name="Gramzow L."/>
            <person name="Gutensohn M."/>
            <person name="Harholt J."/>
            <person name="Hattori M."/>
            <person name="Heyl A."/>
            <person name="Hirai T."/>
            <person name="Hiwatashi Y."/>
            <person name="Ishikawa M."/>
            <person name="Iwata M."/>
            <person name="Karol K.G."/>
            <person name="Koehler B."/>
            <person name="Kolukisaoglu U."/>
            <person name="Kubo M."/>
            <person name="Kurata T."/>
            <person name="Lalonde S."/>
            <person name="Li K."/>
            <person name="Li Y."/>
            <person name="Litt A."/>
            <person name="Lyons E."/>
            <person name="Manning G."/>
            <person name="Maruyama T."/>
            <person name="Michael T.P."/>
            <person name="Mikami K."/>
            <person name="Miyazaki S."/>
            <person name="Morinaga S."/>
            <person name="Murata T."/>
            <person name="Mueller-Roeber B."/>
            <person name="Nelson D.R."/>
            <person name="Obara M."/>
            <person name="Oguri Y."/>
            <person name="Olmstead R.G."/>
            <person name="Onodera N."/>
            <person name="Petersen B.L."/>
            <person name="Pils B."/>
            <person name="Prigge M."/>
            <person name="Rensing S.A."/>
            <person name="Riano-Pachon D.M."/>
            <person name="Roberts A.W."/>
            <person name="Sato Y."/>
            <person name="Scheller H.V."/>
            <person name="Schulz B."/>
            <person name="Schulz C."/>
            <person name="Shakirov E.V."/>
            <person name="Shibagaki N."/>
            <person name="Shinohara N."/>
            <person name="Shippen D.E."/>
            <person name="Soerensen I."/>
            <person name="Sotooka R."/>
            <person name="Sugimoto N."/>
            <person name="Sugita M."/>
            <person name="Sumikawa N."/>
            <person name="Tanurdzic M."/>
            <person name="Theissen G."/>
            <person name="Ulvskov P."/>
            <person name="Wakazuki S."/>
            <person name="Weng J.K."/>
            <person name="Willats W.W."/>
            <person name="Wipf D."/>
            <person name="Wolf P.G."/>
            <person name="Yang L."/>
            <person name="Zimmer A.D."/>
            <person name="Zhu Q."/>
            <person name="Mitros T."/>
            <person name="Hellsten U."/>
            <person name="Loque D."/>
            <person name="Otillar R."/>
            <person name="Salamov A."/>
            <person name="Schmutz J."/>
            <person name="Shapiro H."/>
            <person name="Lindquist E."/>
            <person name="Lucas S."/>
            <person name="Rokhsar D."/>
            <person name="Grigoriev I.V."/>
        </authorList>
    </citation>
    <scope>NUCLEOTIDE SEQUENCE [LARGE SCALE GENOMIC DNA]</scope>
</reference>
<gene>
    <name evidence="2" type="ORF">SELMODRAFT_437247</name>
</gene>
<dbReference type="InParanoid" id="D8QPM0"/>
<dbReference type="HOGENOM" id="CLU_1158061_0_0_1"/>
<keyword evidence="3" id="KW-1185">Reference proteome</keyword>
<accession>D8QPM0</accession>
<dbReference type="KEGG" id="smo:SELMODRAFT_437247"/>